<name>A0A4X1UIL6_PIG</name>
<keyword evidence="7" id="KW-0472">Membrane</keyword>
<evidence type="ECO:0000256" key="6">
    <source>
        <dbReference type="ARBA" id="ARBA00022794"/>
    </source>
</evidence>
<dbReference type="SUPFAM" id="SSF47391">
    <property type="entry name" value="Dimerization-anchoring domain of cAMP-dependent PK regulatory subunit"/>
    <property type="match status" value="1"/>
</dbReference>
<evidence type="ECO:0000256" key="8">
    <source>
        <dbReference type="ARBA" id="ARBA00023212"/>
    </source>
</evidence>
<reference evidence="15" key="2">
    <citation type="submission" date="2025-08" db="UniProtKB">
        <authorList>
            <consortium name="Ensembl"/>
        </authorList>
    </citation>
    <scope>IDENTIFICATION</scope>
</reference>
<evidence type="ECO:0000256" key="9">
    <source>
        <dbReference type="ARBA" id="ARBA00023242"/>
    </source>
</evidence>
<evidence type="ECO:0000256" key="7">
    <source>
        <dbReference type="ARBA" id="ARBA00023136"/>
    </source>
</evidence>
<keyword evidence="5" id="KW-0963">Cytoplasm</keyword>
<feature type="domain" description="Ciliogenesis-associated TTC17-interacting protein N-terminal" evidence="14">
    <location>
        <begin position="31"/>
        <end position="155"/>
    </location>
</feature>
<evidence type="ECO:0000256" key="2">
    <source>
        <dbReference type="ARBA" id="ARBA00004236"/>
    </source>
</evidence>
<evidence type="ECO:0000256" key="5">
    <source>
        <dbReference type="ARBA" id="ARBA00022490"/>
    </source>
</evidence>
<evidence type="ECO:0000313" key="15">
    <source>
        <dbReference type="Ensembl" id="ENSSSCP00070029054.1"/>
    </source>
</evidence>
<feature type="region of interest" description="Disordered" evidence="13">
    <location>
        <begin position="1"/>
        <end position="26"/>
    </location>
</feature>
<evidence type="ECO:0000313" key="16">
    <source>
        <dbReference type="Proteomes" id="UP000314985"/>
    </source>
</evidence>
<evidence type="ECO:0000256" key="12">
    <source>
        <dbReference type="ARBA" id="ARBA00039249"/>
    </source>
</evidence>
<dbReference type="PANTHER" id="PTHR15505">
    <property type="entry name" value="RIIA DOMAIN-CONTAINING PROTEIN 1"/>
    <property type="match status" value="1"/>
</dbReference>
<reference evidence="15 16" key="1">
    <citation type="submission" date="2017-08" db="EMBL/GenBank/DDBJ databases">
        <title>USMARCv1.0.</title>
        <authorList>
            <person name="Hannum G.I."/>
            <person name="Koren S."/>
            <person name="Schroeder S.G."/>
            <person name="Chin S.C."/>
            <person name="Nonneman D.J."/>
            <person name="Becker S.A."/>
            <person name="Rosen B.D."/>
            <person name="Bickhart D.M."/>
            <person name="Putnam N.H."/>
            <person name="Green R.E."/>
            <person name="Tuggle C.K."/>
            <person name="Liu H."/>
            <person name="Rohrer G.A."/>
            <person name="Warr A."/>
            <person name="Hall R."/>
            <person name="Kim K."/>
            <person name="Hume D.A."/>
            <person name="Talbot R."/>
            <person name="Chow W."/>
            <person name="Howe K."/>
            <person name="Schwartz A.S."/>
            <person name="Watson M."/>
            <person name="Archibald A.L."/>
            <person name="Phillippy A.M."/>
            <person name="Smith T.P.L."/>
        </authorList>
    </citation>
    <scope>NUCLEOTIDE SEQUENCE [LARGE SCALE GENOMIC DNA]</scope>
</reference>
<comment type="function">
    <text evidence="10">Plays a role in primary ciliogenesis by modulating actin polymerization.</text>
</comment>
<dbReference type="Proteomes" id="UP000314985">
    <property type="component" value="Chromosome 15"/>
</dbReference>
<dbReference type="GO" id="GO:0030030">
    <property type="term" value="P:cell projection organization"/>
    <property type="evidence" value="ECO:0007669"/>
    <property type="project" value="UniProtKB-KW"/>
</dbReference>
<dbReference type="InterPro" id="IPR048777">
    <property type="entry name" value="CATIP_N"/>
</dbReference>
<dbReference type="GO" id="GO:0005856">
    <property type="term" value="C:cytoskeleton"/>
    <property type="evidence" value="ECO:0007669"/>
    <property type="project" value="UniProtKB-SubCell"/>
</dbReference>
<evidence type="ECO:0000256" key="4">
    <source>
        <dbReference type="ARBA" id="ARBA00022475"/>
    </source>
</evidence>
<dbReference type="Ensembl" id="ENSSSCT00070034774.1">
    <property type="protein sequence ID" value="ENSSSCP00070029054.1"/>
    <property type="gene ID" value="ENSSSCG00070017603.1"/>
</dbReference>
<dbReference type="AlphaFoldDB" id="A0A4X1UIL6"/>
<keyword evidence="6" id="KW-0970">Cilium biogenesis/degradation</keyword>
<dbReference type="Pfam" id="PF21772">
    <property type="entry name" value="CATIP_N"/>
    <property type="match status" value="2"/>
</dbReference>
<evidence type="ECO:0000259" key="14">
    <source>
        <dbReference type="Pfam" id="PF21772"/>
    </source>
</evidence>
<evidence type="ECO:0000256" key="3">
    <source>
        <dbReference type="ARBA" id="ARBA00004245"/>
    </source>
</evidence>
<evidence type="ECO:0000256" key="10">
    <source>
        <dbReference type="ARBA" id="ARBA00037538"/>
    </source>
</evidence>
<proteinExistence type="inferred from homology"/>
<dbReference type="GO" id="GO:0005634">
    <property type="term" value="C:nucleus"/>
    <property type="evidence" value="ECO:0007669"/>
    <property type="project" value="UniProtKB-SubCell"/>
</dbReference>
<evidence type="ECO:0000256" key="13">
    <source>
        <dbReference type="SAM" id="MobiDB-lite"/>
    </source>
</evidence>
<comment type="similarity">
    <text evidence="11">Belongs to the CATIP family.</text>
</comment>
<dbReference type="GO" id="GO:0005886">
    <property type="term" value="C:plasma membrane"/>
    <property type="evidence" value="ECO:0007669"/>
    <property type="project" value="UniProtKB-SubCell"/>
</dbReference>
<keyword evidence="8" id="KW-0206">Cytoskeleton</keyword>
<feature type="domain" description="Ciliogenesis-associated TTC17-interacting protein N-terminal" evidence="14">
    <location>
        <begin position="213"/>
        <end position="326"/>
    </location>
</feature>
<comment type="subcellular location">
    <subcellularLocation>
        <location evidence="2">Cell membrane</location>
    </subcellularLocation>
    <subcellularLocation>
        <location evidence="3">Cytoplasm</location>
        <location evidence="3">Cytoskeleton</location>
    </subcellularLocation>
    <subcellularLocation>
        <location evidence="1">Nucleus</location>
    </subcellularLocation>
</comment>
<organism evidence="15 16">
    <name type="scientific">Sus scrofa</name>
    <name type="common">Pig</name>
    <dbReference type="NCBI Taxonomy" id="9823"/>
    <lineage>
        <taxon>Eukaryota</taxon>
        <taxon>Metazoa</taxon>
        <taxon>Chordata</taxon>
        <taxon>Craniata</taxon>
        <taxon>Vertebrata</taxon>
        <taxon>Euteleostomi</taxon>
        <taxon>Mammalia</taxon>
        <taxon>Eutheria</taxon>
        <taxon>Laurasiatheria</taxon>
        <taxon>Artiodactyla</taxon>
        <taxon>Suina</taxon>
        <taxon>Suidae</taxon>
        <taxon>Sus</taxon>
    </lineage>
</organism>
<accession>A0A4X1UIL6</accession>
<keyword evidence="9" id="KW-0539">Nucleus</keyword>
<feature type="region of interest" description="Disordered" evidence="13">
    <location>
        <begin position="424"/>
        <end position="461"/>
    </location>
</feature>
<dbReference type="CDD" id="cd22973">
    <property type="entry name" value="DD_CATIP"/>
    <property type="match status" value="1"/>
</dbReference>
<protein>
    <recommendedName>
        <fullName evidence="12">Ciliogenesis-associated TTC17-interacting protein</fullName>
    </recommendedName>
</protein>
<sequence length="461" mass="51711">MSSKVQSKGSKAKDHQPSAQAGLPPPEANAEAIHFLDSLRQEELLMLLFSETLVMVSDTGEPQGELTIDVQRGKYKDEFGIMSYCPFVHASSRGYVDGVLCGTSLLGYLSWKLEIVEQHNQEFIKFHTLPMERKMRLLKQDDQLAVTRTVKEGEVRTGPGGSHALHLLWNQEQGTDGVRPGAWTGDHMDWTICSSPGWPNPLPTFRLKVLTQICPEQEVKTKVIVFPWHSIAGFISEAANLVLLRVMGWRRTVPSNARFLALDTEGKLCYSTYQALGSQTIQVGRQQVEVFIVEQTVHSEEGIPMSYQFYLLSDGHLAKRIQVGSPGCCTITKVPILREEDAIEPRPVFEKKPLMWEEDMELFSKFMDRKEELRLSHNSYLRQHPEAHALISDFLLFLLLRQPADVVTFAAEYFGPFAMRRASTPALRSSNRPSPFRALEPEGGEAEEREAGSKAGEGPAG</sequence>
<evidence type="ECO:0000256" key="11">
    <source>
        <dbReference type="ARBA" id="ARBA00037938"/>
    </source>
</evidence>
<dbReference type="PANTHER" id="PTHR15505:SF3">
    <property type="entry name" value="CILIOGENESIS-ASSOCIATED TTC17-INTERACTING PROTEIN"/>
    <property type="match status" value="1"/>
</dbReference>
<keyword evidence="4" id="KW-1003">Cell membrane</keyword>
<dbReference type="InterPro" id="IPR047501">
    <property type="entry name" value="DD_CATIP"/>
</dbReference>
<evidence type="ECO:0000256" key="1">
    <source>
        <dbReference type="ARBA" id="ARBA00004123"/>
    </source>
</evidence>